<proteinExistence type="predicted"/>
<dbReference type="InterPro" id="IPR027417">
    <property type="entry name" value="P-loop_NTPase"/>
</dbReference>
<feature type="domain" description="DUF4143" evidence="2">
    <location>
        <begin position="200"/>
        <end position="359"/>
    </location>
</feature>
<comment type="caution">
    <text evidence="3">The sequence shown here is derived from an EMBL/GenBank/DDBJ whole genome shotgun (WGS) entry which is preliminary data.</text>
</comment>
<dbReference type="EMBL" id="BMRE01000011">
    <property type="protein sequence ID" value="GGU37337.1"/>
    <property type="molecule type" value="Genomic_DNA"/>
</dbReference>
<dbReference type="InterPro" id="IPR025420">
    <property type="entry name" value="DUF4143"/>
</dbReference>
<organism evidence="3 4">
    <name type="scientific">Lentzea flava</name>
    <dbReference type="NCBI Taxonomy" id="103732"/>
    <lineage>
        <taxon>Bacteria</taxon>
        <taxon>Bacillati</taxon>
        <taxon>Actinomycetota</taxon>
        <taxon>Actinomycetes</taxon>
        <taxon>Pseudonocardiales</taxon>
        <taxon>Pseudonocardiaceae</taxon>
        <taxon>Lentzea</taxon>
    </lineage>
</organism>
<evidence type="ECO:0000259" key="2">
    <source>
        <dbReference type="Pfam" id="PF13635"/>
    </source>
</evidence>
<evidence type="ECO:0000313" key="3">
    <source>
        <dbReference type="EMBL" id="GGU37337.1"/>
    </source>
</evidence>
<sequence length="412" mass="45610">MSSDYVPRLTDQLIGDLLADFPALLVLGPRAVGKTTTAARHARTILRLDQPRVAAALEADPDAALLNLEEPVLIDEWQLVPSVLGAIKRSVDADSSPGRFIITGSVHGDLDHQTWPGTGRLLRVDMSGLTVRELDRRPLDTSPFLDRVRTGTFSSPADAPDLRGYLDLAVRGGFPQLALRDSEQGRRRWARTYLDELFTRDVEQLDGGRAPRLLRRYFQTFAANTSGVVTDKTIFEAAGVSRNTAIAYEKLLSDLYIVDIVPAWHTNRLKRLVKLPKRYVVDTGLVSAALGVGVDAVMLDGDLIGRLLDTFVAAQLRAELQLGERDAVLYHLRDANGSREVDLLIEFDDGRVIACEIKATGAPRKEHAKHLTWLRDELGDRFVAGIVFHTGPRMFQLDERVSAVPICAIWHS</sequence>
<dbReference type="Proteomes" id="UP000649573">
    <property type="component" value="Unassembled WGS sequence"/>
</dbReference>
<name>A0ABQ2UHY5_9PSEU</name>
<reference evidence="4" key="1">
    <citation type="journal article" date="2019" name="Int. J. Syst. Evol. Microbiol.">
        <title>The Global Catalogue of Microorganisms (GCM) 10K type strain sequencing project: providing services to taxonomists for standard genome sequencing and annotation.</title>
        <authorList>
            <consortium name="The Broad Institute Genomics Platform"/>
            <consortium name="The Broad Institute Genome Sequencing Center for Infectious Disease"/>
            <person name="Wu L."/>
            <person name="Ma J."/>
        </authorList>
    </citation>
    <scope>NUCLEOTIDE SEQUENCE [LARGE SCALE GENOMIC DNA]</scope>
    <source>
        <strain evidence="4">JCM 3296</strain>
    </source>
</reference>
<dbReference type="InterPro" id="IPR041682">
    <property type="entry name" value="AAA_14"/>
</dbReference>
<protein>
    <submittedName>
        <fullName evidence="3">ATPase AAA</fullName>
    </submittedName>
</protein>
<dbReference type="Pfam" id="PF13635">
    <property type="entry name" value="DUF4143"/>
    <property type="match status" value="1"/>
</dbReference>
<evidence type="ECO:0000259" key="1">
    <source>
        <dbReference type="Pfam" id="PF13173"/>
    </source>
</evidence>
<dbReference type="PANTHER" id="PTHR43566:SF2">
    <property type="entry name" value="DUF4143 DOMAIN-CONTAINING PROTEIN"/>
    <property type="match status" value="1"/>
</dbReference>
<keyword evidence="4" id="KW-1185">Reference proteome</keyword>
<dbReference type="PANTHER" id="PTHR43566">
    <property type="entry name" value="CONSERVED PROTEIN"/>
    <property type="match status" value="1"/>
</dbReference>
<dbReference type="Pfam" id="PF13173">
    <property type="entry name" value="AAA_14"/>
    <property type="match status" value="1"/>
</dbReference>
<gene>
    <name evidence="3" type="ORF">GCM10010178_31960</name>
</gene>
<dbReference type="RefSeq" id="WP_229812590.1">
    <property type="nucleotide sequence ID" value="NZ_BMRE01000011.1"/>
</dbReference>
<dbReference type="SUPFAM" id="SSF52540">
    <property type="entry name" value="P-loop containing nucleoside triphosphate hydrolases"/>
    <property type="match status" value="1"/>
</dbReference>
<evidence type="ECO:0000313" key="4">
    <source>
        <dbReference type="Proteomes" id="UP000649573"/>
    </source>
</evidence>
<accession>A0ABQ2UHY5</accession>
<feature type="domain" description="AAA" evidence="1">
    <location>
        <begin position="22"/>
        <end position="134"/>
    </location>
</feature>